<evidence type="ECO:0000259" key="5">
    <source>
        <dbReference type="Pfam" id="PF00135"/>
    </source>
</evidence>
<protein>
    <submittedName>
        <fullName evidence="7">Carboxylesterase family protein</fullName>
    </submittedName>
</protein>
<evidence type="ECO:0000256" key="1">
    <source>
        <dbReference type="ARBA" id="ARBA00005964"/>
    </source>
</evidence>
<dbReference type="Gene3D" id="3.40.50.1820">
    <property type="entry name" value="alpha/beta hydrolase"/>
    <property type="match status" value="1"/>
</dbReference>
<dbReference type="Gene3D" id="2.60.120.10">
    <property type="entry name" value="Jelly Rolls"/>
    <property type="match status" value="2"/>
</dbReference>
<dbReference type="AlphaFoldDB" id="A0A9D1A4E2"/>
<dbReference type="PRINTS" id="PR00878">
    <property type="entry name" value="CHOLNESTRASE"/>
</dbReference>
<evidence type="ECO:0000259" key="6">
    <source>
        <dbReference type="Pfam" id="PF07883"/>
    </source>
</evidence>
<dbReference type="EMBL" id="DVGC01000043">
    <property type="protein sequence ID" value="HIR05892.1"/>
    <property type="molecule type" value="Genomic_DNA"/>
</dbReference>
<evidence type="ECO:0000256" key="3">
    <source>
        <dbReference type="SAM" id="MobiDB-lite"/>
    </source>
</evidence>
<dbReference type="InterPro" id="IPR002018">
    <property type="entry name" value="CarbesteraseB"/>
</dbReference>
<evidence type="ECO:0000313" key="8">
    <source>
        <dbReference type="Proteomes" id="UP000824250"/>
    </source>
</evidence>
<feature type="domain" description="Cupin type-2" evidence="6">
    <location>
        <begin position="774"/>
        <end position="832"/>
    </location>
</feature>
<reference evidence="7" key="2">
    <citation type="journal article" date="2021" name="PeerJ">
        <title>Extensive microbial diversity within the chicken gut microbiome revealed by metagenomics and culture.</title>
        <authorList>
            <person name="Gilroy R."/>
            <person name="Ravi A."/>
            <person name="Getino M."/>
            <person name="Pursley I."/>
            <person name="Horton D.L."/>
            <person name="Alikhan N.F."/>
            <person name="Baker D."/>
            <person name="Gharbi K."/>
            <person name="Hall N."/>
            <person name="Watson M."/>
            <person name="Adriaenssens E.M."/>
            <person name="Foster-Nyarko E."/>
            <person name="Jarju S."/>
            <person name="Secka A."/>
            <person name="Antonio M."/>
            <person name="Oren A."/>
            <person name="Chaudhuri R.R."/>
            <person name="La Ragione R."/>
            <person name="Hildebrand F."/>
            <person name="Pallen M.J."/>
        </authorList>
    </citation>
    <scope>NUCLEOTIDE SEQUENCE</scope>
    <source>
        <strain evidence="7">CHK180-2868</strain>
    </source>
</reference>
<keyword evidence="2" id="KW-0378">Hydrolase</keyword>
<dbReference type="InterPro" id="IPR047263">
    <property type="entry name" value="HNL-like_cupin"/>
</dbReference>
<evidence type="ECO:0000256" key="2">
    <source>
        <dbReference type="ARBA" id="ARBA00022801"/>
    </source>
</evidence>
<feature type="chain" id="PRO_5038648992" evidence="4">
    <location>
        <begin position="22"/>
        <end position="867"/>
    </location>
</feature>
<gene>
    <name evidence="7" type="ORF">IAB28_07995</name>
</gene>
<dbReference type="GO" id="GO:0004104">
    <property type="term" value="F:cholinesterase activity"/>
    <property type="evidence" value="ECO:0007669"/>
    <property type="project" value="InterPro"/>
</dbReference>
<dbReference type="InterPro" id="IPR014710">
    <property type="entry name" value="RmlC-like_jellyroll"/>
</dbReference>
<dbReference type="CDD" id="cd02233">
    <property type="entry name" value="cupin_HNL-like"/>
    <property type="match status" value="2"/>
</dbReference>
<organism evidence="7 8">
    <name type="scientific">Candidatus Copromonas faecavium</name>
    <name type="common">nom. illeg.</name>
    <dbReference type="NCBI Taxonomy" id="2840740"/>
    <lineage>
        <taxon>Bacteria</taxon>
        <taxon>Bacillati</taxon>
        <taxon>Bacillota</taxon>
        <taxon>Clostridia</taxon>
        <taxon>Lachnospirales</taxon>
        <taxon>Lachnospiraceae</taxon>
        <taxon>Candidatus Copromonas (nom. illeg.)</taxon>
    </lineage>
</organism>
<dbReference type="Proteomes" id="UP000824250">
    <property type="component" value="Unassembled WGS sequence"/>
</dbReference>
<dbReference type="PROSITE" id="PS51257">
    <property type="entry name" value="PROKAR_LIPOPROTEIN"/>
    <property type="match status" value="1"/>
</dbReference>
<feature type="region of interest" description="Disordered" evidence="3">
    <location>
        <begin position="538"/>
        <end position="600"/>
    </location>
</feature>
<feature type="compositionally biased region" description="Low complexity" evidence="3">
    <location>
        <begin position="579"/>
        <end position="593"/>
    </location>
</feature>
<dbReference type="InterPro" id="IPR013096">
    <property type="entry name" value="Cupin_2"/>
</dbReference>
<reference evidence="7" key="1">
    <citation type="submission" date="2020-10" db="EMBL/GenBank/DDBJ databases">
        <authorList>
            <person name="Gilroy R."/>
        </authorList>
    </citation>
    <scope>NUCLEOTIDE SEQUENCE</scope>
    <source>
        <strain evidence="7">CHK180-2868</strain>
    </source>
</reference>
<comment type="caution">
    <text evidence="7">The sequence shown here is derived from an EMBL/GenBank/DDBJ whole genome shotgun (WGS) entry which is preliminary data.</text>
</comment>
<comment type="similarity">
    <text evidence="1">Belongs to the type-B carboxylesterase/lipase family.</text>
</comment>
<dbReference type="Pfam" id="PF07883">
    <property type="entry name" value="Cupin_2"/>
    <property type="match status" value="1"/>
</dbReference>
<sequence length="867" mass="93095">MRLHKKIALGFAAGAMVFALSACSNQEQQPEAAQTESETSQAETDQETADPEKGIAQTTAGLVQGTNQDGIWRYLGVPYAQASERFVPAGEAEPWEGIFQADSYGSMSPQGVINGVGGEADQSGTDNNCQNLNIWTPGIDDGEKRPVMVWLHGGGFSTGSANEAQFDGEAMSRDGDVVVVGVNHRLNTFGFLDLSSYDDKYQYSANVGIMDIVDALQWVQDNIEAFGGDPDNVTIFGQSGGGAKVLALMTSPYAEGLFEKGIVQSGATATMGPVFNSQEASTRLTEHILERLEIEPENIEEIQTVPVDELQEAATAALAETGEELQIPAALGGGYAMDWQPVVDGDFLPTNPVTEDSFAEAGRDIPLLIGSNLNEWSGFFEADPIEETEELSAALSEAYPNEDGLTADMVDTTTIRIPLLNIMSHKAAQGGAPVYAYMFTYGDSYHGAEIPYVFETVEDAAEEQQSMETMMSQAWINFAKNGVPSADELPEWEPYTVDGGATMILDTEPYMAYHHDDELLSILVPDFVPARENAALHSADSSGADAAAKETGSAVSRTGSAADESGAAVNGTTGAKETGSAAEAAGVVSSPEELPFERGQQVSGEFTGNVWLEPMVGLDDIYNFPSTNNIIFEPGARSYWHSHGGMTIIGTGGTGYYQEEGKPARIIKMGDVIQCPEGVVHWHGAAPDSWFSQIVIFDSEYTPREDAPESREVTAEEYENLEAEEYVPSATAGSRFMFARAGEPMVSENFSGDSYVSQIMGEDNAAGAPGLHFVVFDRGVVNNWHTHEGGQILIATDGIGYHQTENGEIQVLHPGDVAFCPPGVRHWHGGSADTEFAHIAVNTNPELTGLEWFDRISEEEYANLPAE</sequence>
<dbReference type="PROSITE" id="PS00122">
    <property type="entry name" value="CARBOXYLESTERASE_B_1"/>
    <property type="match status" value="1"/>
</dbReference>
<dbReference type="InterPro" id="IPR000997">
    <property type="entry name" value="Cholinesterase"/>
</dbReference>
<dbReference type="InterPro" id="IPR029058">
    <property type="entry name" value="AB_hydrolase_fold"/>
</dbReference>
<evidence type="ECO:0000313" key="7">
    <source>
        <dbReference type="EMBL" id="HIR05892.1"/>
    </source>
</evidence>
<evidence type="ECO:0000256" key="4">
    <source>
        <dbReference type="SAM" id="SignalP"/>
    </source>
</evidence>
<dbReference type="InterPro" id="IPR019826">
    <property type="entry name" value="Carboxylesterase_B_AS"/>
</dbReference>
<name>A0A9D1A4E2_9FIRM</name>
<accession>A0A9D1A4E2</accession>
<dbReference type="SUPFAM" id="SSF51182">
    <property type="entry name" value="RmlC-like cupins"/>
    <property type="match status" value="2"/>
</dbReference>
<feature type="domain" description="Carboxylesterase type B" evidence="5">
    <location>
        <begin position="407"/>
        <end position="509"/>
    </location>
</feature>
<dbReference type="InterPro" id="IPR050309">
    <property type="entry name" value="Type-B_Carboxylest/Lipase"/>
</dbReference>
<keyword evidence="4" id="KW-0732">Signal</keyword>
<feature type="signal peptide" evidence="4">
    <location>
        <begin position="1"/>
        <end position="21"/>
    </location>
</feature>
<dbReference type="PANTHER" id="PTHR11559">
    <property type="entry name" value="CARBOXYLESTERASE"/>
    <property type="match status" value="1"/>
</dbReference>
<dbReference type="Pfam" id="PF00135">
    <property type="entry name" value="COesterase"/>
    <property type="match status" value="2"/>
</dbReference>
<proteinExistence type="inferred from homology"/>
<feature type="region of interest" description="Disordered" evidence="3">
    <location>
        <begin position="28"/>
        <end position="52"/>
    </location>
</feature>
<feature type="domain" description="Carboxylesterase type B" evidence="5">
    <location>
        <begin position="55"/>
        <end position="384"/>
    </location>
</feature>
<dbReference type="InterPro" id="IPR011051">
    <property type="entry name" value="RmlC_Cupin_sf"/>
</dbReference>
<dbReference type="SUPFAM" id="SSF53474">
    <property type="entry name" value="alpha/beta-Hydrolases"/>
    <property type="match status" value="1"/>
</dbReference>
<feature type="compositionally biased region" description="Polar residues" evidence="3">
    <location>
        <begin position="28"/>
        <end position="43"/>
    </location>
</feature>